<dbReference type="AlphaFoldDB" id="A2SRA6"/>
<evidence type="ECO:0000256" key="5">
    <source>
        <dbReference type="ARBA" id="ARBA00023136"/>
    </source>
</evidence>
<feature type="domain" description="Single Cache" evidence="7">
    <location>
        <begin position="329"/>
        <end position="410"/>
    </location>
</feature>
<protein>
    <submittedName>
        <fullName evidence="8">Cache, type 2 domain protein</fullName>
    </submittedName>
</protein>
<accession>A2SRA6</accession>
<evidence type="ECO:0000256" key="2">
    <source>
        <dbReference type="ARBA" id="ARBA00022475"/>
    </source>
</evidence>
<keyword evidence="4 6" id="KW-1133">Transmembrane helix</keyword>
<organism evidence="8 9">
    <name type="scientific">Methanocorpusculum labreanum (strain ATCC 43576 / DSM 4855 / Z)</name>
    <dbReference type="NCBI Taxonomy" id="410358"/>
    <lineage>
        <taxon>Archaea</taxon>
        <taxon>Methanobacteriati</taxon>
        <taxon>Methanobacteriota</taxon>
        <taxon>Stenosarchaea group</taxon>
        <taxon>Methanomicrobia</taxon>
        <taxon>Methanomicrobiales</taxon>
        <taxon>Methanocorpusculaceae</taxon>
        <taxon>Methanocorpusculum</taxon>
    </lineage>
</organism>
<sequence length="598" mass="67105">MIKSFRKTRTDAPYGKRRKLFKERGHHQNPGEKMTRHVISGVSIIALLLFCICTSGCVISAQNTTELQPVSAEHISEMDAALYPLTHLITKEMEQACCLVWKTARDLDGVPIDDPKVELALLKLRRDIPFSFEAGLFDTNNTLIASTEDLSQTMEIGVSKATTHYTKEDYQAAGSQCIISGYSRLLNNESGIVITAPLYDAEGTFNGTLRVGINTWALFAGLNEYVRHIYGYTLWVAQNDGIVIYDKDSQEIGKNIFTDSLYQSDTLQNAAKIIIDSSSGNVSYLFYDSTWVDMIQINAVWDTVYPGYGMEWRMVVTDNAEVKTTNETKTNLTIEDLKSFVEKAYVYAQTHTKEEALNAFNDQEGEFVNGEQYIFAYSMDGEVLALPYQPGLIGEDRFFMEDPNGVKVLHRVIARAKQGGGYVCYLYPNPDHDFAQEFKLSYVMPVDDTWLIGSGIYIQENPLSQDQYISWTEHEDLTYQVRNMQYLAKTEGIESVIEMIKDPNSELQIEGLYPFAVTENGIDLADAMNPEMAGTNQLGMINSLGMSIAREVISLAQAGGGWMYCLWGIPPSNEEQYVLIYVEPANASVYLGSLIILE</sequence>
<evidence type="ECO:0000256" key="1">
    <source>
        <dbReference type="ARBA" id="ARBA00004651"/>
    </source>
</evidence>
<dbReference type="KEGG" id="mla:Mlab_0690"/>
<dbReference type="EMBL" id="CP000559">
    <property type="protein sequence ID" value="ABN06862.1"/>
    <property type="molecule type" value="Genomic_DNA"/>
</dbReference>
<dbReference type="InterPro" id="IPR033480">
    <property type="entry name" value="sCache_2"/>
</dbReference>
<reference evidence="8 9" key="1">
    <citation type="journal article" date="2009" name="Stand. Genomic Sci.">
        <title>Complete genome sequence of Methanocorpusculum labreanum type strain Z.</title>
        <authorList>
            <person name="Anderson I.J."/>
            <person name="Sieprawska-Lupa M."/>
            <person name="Goltsman E."/>
            <person name="Lapidus A."/>
            <person name="Copeland A."/>
            <person name="Glavina Del Rio T."/>
            <person name="Tice H."/>
            <person name="Dalin E."/>
            <person name="Barry K."/>
            <person name="Pitluck S."/>
            <person name="Hauser L."/>
            <person name="Land M."/>
            <person name="Lucas S."/>
            <person name="Richardson P."/>
            <person name="Whitman W.B."/>
            <person name="Kyrpides N.C."/>
        </authorList>
    </citation>
    <scope>NUCLEOTIDE SEQUENCE [LARGE SCALE GENOMIC DNA]</scope>
    <source>
        <strain evidence="9">ATCC 43576 / DSM 4855 / Z</strain>
    </source>
</reference>
<dbReference type="HOGENOM" id="CLU_482856_0_0_2"/>
<name>A2SRA6_METLZ</name>
<keyword evidence="9" id="KW-1185">Reference proteome</keyword>
<dbReference type="GO" id="GO:0005886">
    <property type="term" value="C:plasma membrane"/>
    <property type="evidence" value="ECO:0007669"/>
    <property type="project" value="UniProtKB-SubCell"/>
</dbReference>
<dbReference type="STRING" id="410358.Mlab_0690"/>
<dbReference type="Pfam" id="PF17200">
    <property type="entry name" value="sCache_2"/>
    <property type="match status" value="1"/>
</dbReference>
<dbReference type="SMART" id="SM01049">
    <property type="entry name" value="Cache_2"/>
    <property type="match status" value="2"/>
</dbReference>
<keyword evidence="5 6" id="KW-0472">Membrane</keyword>
<gene>
    <name evidence="8" type="ordered locus">Mlab_0690</name>
</gene>
<keyword evidence="3 6" id="KW-0812">Transmembrane</keyword>
<evidence type="ECO:0000313" key="8">
    <source>
        <dbReference type="EMBL" id="ABN06862.1"/>
    </source>
</evidence>
<evidence type="ECO:0000313" key="9">
    <source>
        <dbReference type="Proteomes" id="UP000000365"/>
    </source>
</evidence>
<dbReference type="Gene3D" id="3.30.450.20">
    <property type="entry name" value="PAS domain"/>
    <property type="match status" value="2"/>
</dbReference>
<proteinExistence type="predicted"/>
<dbReference type="eggNOG" id="arCOG03642">
    <property type="taxonomic scope" value="Archaea"/>
</dbReference>
<comment type="subcellular location">
    <subcellularLocation>
        <location evidence="1">Cell membrane</location>
        <topology evidence="1">Multi-pass membrane protein</topology>
    </subcellularLocation>
</comment>
<keyword evidence="2" id="KW-1003">Cell membrane</keyword>
<evidence type="ECO:0000259" key="7">
    <source>
        <dbReference type="SMART" id="SM01049"/>
    </source>
</evidence>
<evidence type="ECO:0000256" key="3">
    <source>
        <dbReference type="ARBA" id="ARBA00022692"/>
    </source>
</evidence>
<evidence type="ECO:0000256" key="6">
    <source>
        <dbReference type="SAM" id="Phobius"/>
    </source>
</evidence>
<feature type="transmembrane region" description="Helical" evidence="6">
    <location>
        <begin position="38"/>
        <end position="61"/>
    </location>
</feature>
<evidence type="ECO:0000256" key="4">
    <source>
        <dbReference type="ARBA" id="ARBA00022989"/>
    </source>
</evidence>
<dbReference type="Proteomes" id="UP000000365">
    <property type="component" value="Chromosome"/>
</dbReference>
<feature type="domain" description="Single Cache" evidence="7">
    <location>
        <begin position="482"/>
        <end position="550"/>
    </location>
</feature>